<dbReference type="PANTHER" id="PTHR11088">
    <property type="entry name" value="TRNA DIMETHYLALLYLTRANSFERASE"/>
    <property type="match status" value="1"/>
</dbReference>
<sequence>MAVLKYNMVTILGATASGKTAVATHLAKSLNGEVISADSRQVYRGMDIGTGKDLSDYIIDGELVPYHLIDIADAGYQYNVFEYQRDFLDVFAKMQKREKFPVLCGGTGLYIEAVLKGYKLIQVPVNEARRQELQAMSLEELTEILSGYKELHNTSDIENKKRAVRAIEIEEYYQKHPEIDLSFPEINSLIVGVKFDRNSRRRRITQRLKDRLENGMIEEVEKLLASGLSPESLTYYGLEYKFLTQYVTGEISYDEMFLSLNTAIHQFSKRQMTWFRKMEREGFDIHWLDGYTPLPEKIERITRWFQS</sequence>
<evidence type="ECO:0000313" key="14">
    <source>
        <dbReference type="EMBL" id="GET21374.1"/>
    </source>
</evidence>
<accession>A0ABQ0ZKQ6</accession>
<dbReference type="InterPro" id="IPR039657">
    <property type="entry name" value="Dimethylallyltransferase"/>
</dbReference>
<proteinExistence type="inferred from homology"/>
<dbReference type="EC" id="2.5.1.75" evidence="10"/>
<evidence type="ECO:0000256" key="3">
    <source>
        <dbReference type="ARBA" id="ARBA00005842"/>
    </source>
</evidence>
<keyword evidence="5 10" id="KW-0819">tRNA processing</keyword>
<dbReference type="EMBL" id="BLAU01000001">
    <property type="protein sequence ID" value="GET21374.1"/>
    <property type="molecule type" value="Genomic_DNA"/>
</dbReference>
<comment type="similarity">
    <text evidence="3 10 13">Belongs to the IPP transferase family.</text>
</comment>
<evidence type="ECO:0000256" key="9">
    <source>
        <dbReference type="ARBA" id="ARBA00049563"/>
    </source>
</evidence>
<dbReference type="PANTHER" id="PTHR11088:SF60">
    <property type="entry name" value="TRNA DIMETHYLALLYLTRANSFERASE"/>
    <property type="match status" value="1"/>
</dbReference>
<reference evidence="14 15" key="1">
    <citation type="submission" date="2019-10" db="EMBL/GenBank/DDBJ databases">
        <title>Prolixibacter strains distinguished by the presence of nitrate reductase genes were adept at nitrate-dependent anaerobic corrosion of metallic iron and carbon steel.</title>
        <authorList>
            <person name="Iino T."/>
            <person name="Shono N."/>
            <person name="Ito K."/>
            <person name="Nakamura R."/>
            <person name="Sueoka K."/>
            <person name="Harayama S."/>
            <person name="Ohkuma M."/>
        </authorList>
    </citation>
    <scope>NUCLEOTIDE SEQUENCE [LARGE SCALE GENOMIC DNA]</scope>
    <source>
        <strain evidence="14 15">MIC1-1</strain>
    </source>
</reference>
<evidence type="ECO:0000256" key="4">
    <source>
        <dbReference type="ARBA" id="ARBA00022679"/>
    </source>
</evidence>
<keyword evidence="7 10" id="KW-0067">ATP-binding</keyword>
<evidence type="ECO:0000256" key="12">
    <source>
        <dbReference type="RuleBase" id="RU003784"/>
    </source>
</evidence>
<organism evidence="14 15">
    <name type="scientific">Prolixibacter denitrificans</name>
    <dbReference type="NCBI Taxonomy" id="1541063"/>
    <lineage>
        <taxon>Bacteria</taxon>
        <taxon>Pseudomonadati</taxon>
        <taxon>Bacteroidota</taxon>
        <taxon>Bacteroidia</taxon>
        <taxon>Marinilabiliales</taxon>
        <taxon>Prolixibacteraceae</taxon>
        <taxon>Prolixibacter</taxon>
    </lineage>
</organism>
<dbReference type="Proteomes" id="UP000396862">
    <property type="component" value="Unassembled WGS sequence"/>
</dbReference>
<keyword evidence="6 10" id="KW-0547">Nucleotide-binding</keyword>
<evidence type="ECO:0000256" key="2">
    <source>
        <dbReference type="ARBA" id="ARBA00003213"/>
    </source>
</evidence>
<feature type="binding site" evidence="10">
    <location>
        <begin position="13"/>
        <end position="20"/>
    </location>
    <ligand>
        <name>ATP</name>
        <dbReference type="ChEBI" id="CHEBI:30616"/>
    </ligand>
</feature>
<comment type="cofactor">
    <cofactor evidence="1 10">
        <name>Mg(2+)</name>
        <dbReference type="ChEBI" id="CHEBI:18420"/>
    </cofactor>
</comment>
<feature type="site" description="Interaction with substrate tRNA" evidence="10">
    <location>
        <position position="130"/>
    </location>
</feature>
<comment type="catalytic activity">
    <reaction evidence="9 10 11">
        <text>adenosine(37) in tRNA + dimethylallyl diphosphate = N(6)-dimethylallyladenosine(37) in tRNA + diphosphate</text>
        <dbReference type="Rhea" id="RHEA:26482"/>
        <dbReference type="Rhea" id="RHEA-COMP:10162"/>
        <dbReference type="Rhea" id="RHEA-COMP:10375"/>
        <dbReference type="ChEBI" id="CHEBI:33019"/>
        <dbReference type="ChEBI" id="CHEBI:57623"/>
        <dbReference type="ChEBI" id="CHEBI:74411"/>
        <dbReference type="ChEBI" id="CHEBI:74415"/>
        <dbReference type="EC" id="2.5.1.75"/>
    </reaction>
</comment>
<evidence type="ECO:0000256" key="1">
    <source>
        <dbReference type="ARBA" id="ARBA00001946"/>
    </source>
</evidence>
<dbReference type="InterPro" id="IPR018022">
    <property type="entry name" value="IPT"/>
</dbReference>
<evidence type="ECO:0000256" key="10">
    <source>
        <dbReference type="HAMAP-Rule" id="MF_00185"/>
    </source>
</evidence>
<name>A0ABQ0ZKQ6_9BACT</name>
<evidence type="ECO:0000256" key="8">
    <source>
        <dbReference type="ARBA" id="ARBA00022842"/>
    </source>
</evidence>
<feature type="region of interest" description="Interaction with substrate tRNA" evidence="10">
    <location>
        <begin position="38"/>
        <end position="41"/>
    </location>
</feature>
<dbReference type="Gene3D" id="1.10.287.890">
    <property type="entry name" value="Crystal structure of tRNA isopentenylpyrophosphate transferase (bh2366) domain"/>
    <property type="match status" value="1"/>
</dbReference>
<gene>
    <name evidence="14" type="primary">miaA2</name>
    <name evidence="10" type="synonym">miaA</name>
    <name evidence="14" type="ORF">JCM18694_16200</name>
</gene>
<comment type="caution">
    <text evidence="14">The sequence shown here is derived from an EMBL/GenBank/DDBJ whole genome shotgun (WGS) entry which is preliminary data.</text>
</comment>
<keyword evidence="15" id="KW-1185">Reference proteome</keyword>
<comment type="subunit">
    <text evidence="10">Monomer.</text>
</comment>
<comment type="caution">
    <text evidence="10">Lacks conserved residue(s) required for the propagation of feature annotation.</text>
</comment>
<dbReference type="Pfam" id="PF01715">
    <property type="entry name" value="IPPT"/>
    <property type="match status" value="1"/>
</dbReference>
<evidence type="ECO:0000256" key="13">
    <source>
        <dbReference type="RuleBase" id="RU003785"/>
    </source>
</evidence>
<dbReference type="InterPro" id="IPR027417">
    <property type="entry name" value="P-loop_NTPase"/>
</dbReference>
<evidence type="ECO:0000313" key="15">
    <source>
        <dbReference type="Proteomes" id="UP000396862"/>
    </source>
</evidence>
<dbReference type="Gene3D" id="3.40.50.300">
    <property type="entry name" value="P-loop containing nucleotide triphosphate hydrolases"/>
    <property type="match status" value="2"/>
</dbReference>
<keyword evidence="4 10" id="KW-0808">Transferase</keyword>
<protein>
    <recommendedName>
        <fullName evidence="10">tRNA dimethylallyltransferase</fullName>
        <ecNumber evidence="10">2.5.1.75</ecNumber>
    </recommendedName>
    <alternativeName>
        <fullName evidence="10">Dimethylallyl diphosphate:tRNA dimethylallyltransferase</fullName>
        <shortName evidence="10">DMAPP:tRNA dimethylallyltransferase</shortName>
        <shortName evidence="10">DMATase</shortName>
    </alternativeName>
    <alternativeName>
        <fullName evidence="10">Isopentenyl-diphosphate:tRNA isopentenyltransferase</fullName>
        <shortName evidence="10">IPP transferase</shortName>
        <shortName evidence="10">IPPT</shortName>
        <shortName evidence="10">IPTase</shortName>
    </alternativeName>
</protein>
<dbReference type="HAMAP" id="MF_00185">
    <property type="entry name" value="IPP_trans"/>
    <property type="match status" value="1"/>
</dbReference>
<evidence type="ECO:0000256" key="5">
    <source>
        <dbReference type="ARBA" id="ARBA00022694"/>
    </source>
</evidence>
<comment type="function">
    <text evidence="2 10 12">Catalyzes the transfer of a dimethylallyl group onto the adenine at position 37 in tRNAs that read codons beginning with uridine, leading to the formation of N6-(dimethylallyl)adenosine (i(6)A).</text>
</comment>
<evidence type="ECO:0000256" key="6">
    <source>
        <dbReference type="ARBA" id="ARBA00022741"/>
    </source>
</evidence>
<dbReference type="NCBIfam" id="TIGR00174">
    <property type="entry name" value="miaA"/>
    <property type="match status" value="1"/>
</dbReference>
<evidence type="ECO:0000256" key="7">
    <source>
        <dbReference type="ARBA" id="ARBA00022840"/>
    </source>
</evidence>
<feature type="binding site" evidence="10">
    <location>
        <begin position="15"/>
        <end position="20"/>
    </location>
    <ligand>
        <name>substrate</name>
    </ligand>
</feature>
<feature type="site" description="Interaction with substrate tRNA" evidence="10">
    <location>
        <position position="107"/>
    </location>
</feature>
<dbReference type="SUPFAM" id="SSF52540">
    <property type="entry name" value="P-loop containing nucleoside triphosphate hydrolases"/>
    <property type="match status" value="2"/>
</dbReference>
<keyword evidence="8 10" id="KW-0460">Magnesium</keyword>
<evidence type="ECO:0000256" key="11">
    <source>
        <dbReference type="RuleBase" id="RU003783"/>
    </source>
</evidence>